<feature type="signal peptide" evidence="2">
    <location>
        <begin position="1"/>
        <end position="22"/>
    </location>
</feature>
<dbReference type="InterPro" id="IPR011990">
    <property type="entry name" value="TPR-like_helical_dom_sf"/>
</dbReference>
<protein>
    <submittedName>
        <fullName evidence="3">Uncharacterized protein</fullName>
    </submittedName>
</protein>
<dbReference type="Proteomes" id="UP001165085">
    <property type="component" value="Unassembled WGS sequence"/>
</dbReference>
<keyword evidence="2" id="KW-0732">Signal</keyword>
<evidence type="ECO:0000313" key="3">
    <source>
        <dbReference type="EMBL" id="GMH57013.1"/>
    </source>
</evidence>
<accession>A0A9W7E018</accession>
<dbReference type="AlphaFoldDB" id="A0A9W7E018"/>
<gene>
    <name evidence="3" type="ORF">TrST_g9710</name>
</gene>
<keyword evidence="4" id="KW-1185">Reference proteome</keyword>
<proteinExistence type="predicted"/>
<sequence>MEMHARLIAAIVTSLMALTAQASNTFHQCFVTNEGSEAIPSSPAHGDCSPPGVNHCFSVTGFGPDDYAANGIYCALNNTVEAKTLGHYSHMAKPNELRYEMMLSSKHQTLEGSEDLVWSWMLVRVKRDLTSKKNWVGMPIYQAKSFTENSMPTDGWVAVKKVRANKGKDDTVNYDGEFAYDHTEPNLVVRKVELGADHLGLLWGYEVAESMDFGNKICVAEACVIGVTSSCGSRAKLLAAAQLAEISLDNVLASEHYKALLDCLLDEAAEHSMIPRKRRWELAEAYNNLGRVQSRQGGEGLEQALESITQALSYSPVETQRRSLFADLGDLYLAKGDVENSVKGYHSARDAVRSKGGNIDTKSWSVKLSDFSVGGGLTKVLGEDFLMIRSRVILGRDSGDEWDQLISDWTSRVGEVSKDLECREDEDLVEMEKGKKFCKKYIRHANVNVPIKKEEEDDDEIDAAKNENDREEL</sequence>
<evidence type="ECO:0000256" key="1">
    <source>
        <dbReference type="SAM" id="MobiDB-lite"/>
    </source>
</evidence>
<feature type="chain" id="PRO_5040750209" evidence="2">
    <location>
        <begin position="23"/>
        <end position="473"/>
    </location>
</feature>
<comment type="caution">
    <text evidence="3">The sequence shown here is derived from an EMBL/GenBank/DDBJ whole genome shotgun (WGS) entry which is preliminary data.</text>
</comment>
<dbReference type="Gene3D" id="1.25.40.10">
    <property type="entry name" value="Tetratricopeptide repeat domain"/>
    <property type="match status" value="1"/>
</dbReference>
<feature type="region of interest" description="Disordered" evidence="1">
    <location>
        <begin position="452"/>
        <end position="473"/>
    </location>
</feature>
<dbReference type="SUPFAM" id="SSF48452">
    <property type="entry name" value="TPR-like"/>
    <property type="match status" value="1"/>
</dbReference>
<evidence type="ECO:0000313" key="4">
    <source>
        <dbReference type="Proteomes" id="UP001165085"/>
    </source>
</evidence>
<reference evidence="4" key="1">
    <citation type="journal article" date="2023" name="Commun. Biol.">
        <title>Genome analysis of Parmales, the sister group of diatoms, reveals the evolutionary specialization of diatoms from phago-mixotrophs to photoautotrophs.</title>
        <authorList>
            <person name="Ban H."/>
            <person name="Sato S."/>
            <person name="Yoshikawa S."/>
            <person name="Yamada K."/>
            <person name="Nakamura Y."/>
            <person name="Ichinomiya M."/>
            <person name="Sato N."/>
            <person name="Blanc-Mathieu R."/>
            <person name="Endo H."/>
            <person name="Kuwata A."/>
            <person name="Ogata H."/>
        </authorList>
    </citation>
    <scope>NUCLEOTIDE SEQUENCE [LARGE SCALE GENOMIC DNA]</scope>
    <source>
        <strain evidence="4">NIES 3701</strain>
    </source>
</reference>
<dbReference type="EMBL" id="BRXY01000043">
    <property type="protein sequence ID" value="GMH57013.1"/>
    <property type="molecule type" value="Genomic_DNA"/>
</dbReference>
<feature type="compositionally biased region" description="Basic and acidic residues" evidence="1">
    <location>
        <begin position="462"/>
        <end position="473"/>
    </location>
</feature>
<name>A0A9W7E018_9STRA</name>
<organism evidence="3 4">
    <name type="scientific">Triparma strigata</name>
    <dbReference type="NCBI Taxonomy" id="1606541"/>
    <lineage>
        <taxon>Eukaryota</taxon>
        <taxon>Sar</taxon>
        <taxon>Stramenopiles</taxon>
        <taxon>Ochrophyta</taxon>
        <taxon>Bolidophyceae</taxon>
        <taxon>Parmales</taxon>
        <taxon>Triparmaceae</taxon>
        <taxon>Triparma</taxon>
    </lineage>
</organism>
<dbReference type="OrthoDB" id="194174at2759"/>
<evidence type="ECO:0000256" key="2">
    <source>
        <dbReference type="SAM" id="SignalP"/>
    </source>
</evidence>